<evidence type="ECO:0000313" key="2">
    <source>
        <dbReference type="Proteomes" id="UP000789860"/>
    </source>
</evidence>
<gene>
    <name evidence="1" type="ORF">SCALOS_LOCUS7625</name>
</gene>
<dbReference type="Proteomes" id="UP000789860">
    <property type="component" value="Unassembled WGS sequence"/>
</dbReference>
<protein>
    <submittedName>
        <fullName evidence="1">7632_t:CDS:1</fullName>
    </submittedName>
</protein>
<comment type="caution">
    <text evidence="1">The sequence shown here is derived from an EMBL/GenBank/DDBJ whole genome shotgun (WGS) entry which is preliminary data.</text>
</comment>
<organism evidence="1 2">
    <name type="scientific">Scutellospora calospora</name>
    <dbReference type="NCBI Taxonomy" id="85575"/>
    <lineage>
        <taxon>Eukaryota</taxon>
        <taxon>Fungi</taxon>
        <taxon>Fungi incertae sedis</taxon>
        <taxon>Mucoromycota</taxon>
        <taxon>Glomeromycotina</taxon>
        <taxon>Glomeromycetes</taxon>
        <taxon>Diversisporales</taxon>
        <taxon>Gigasporaceae</taxon>
        <taxon>Scutellospora</taxon>
    </lineage>
</organism>
<sequence>NKFSCSVLVIKGVSISMFKEILFLGIDTVRVSSLISGRVVNETIIAILEI</sequence>
<keyword evidence="2" id="KW-1185">Reference proteome</keyword>
<name>A0ACA9MZW3_9GLOM</name>
<accession>A0ACA9MZW3</accession>
<feature type="non-terminal residue" evidence="1">
    <location>
        <position position="50"/>
    </location>
</feature>
<evidence type="ECO:0000313" key="1">
    <source>
        <dbReference type="EMBL" id="CAG8620215.1"/>
    </source>
</evidence>
<feature type="non-terminal residue" evidence="1">
    <location>
        <position position="1"/>
    </location>
</feature>
<reference evidence="1" key="1">
    <citation type="submission" date="2021-06" db="EMBL/GenBank/DDBJ databases">
        <authorList>
            <person name="Kallberg Y."/>
            <person name="Tangrot J."/>
            <person name="Rosling A."/>
        </authorList>
    </citation>
    <scope>NUCLEOTIDE SEQUENCE</scope>
    <source>
        <strain evidence="1">AU212A</strain>
    </source>
</reference>
<dbReference type="EMBL" id="CAJVPM010017492">
    <property type="protein sequence ID" value="CAG8620215.1"/>
    <property type="molecule type" value="Genomic_DNA"/>
</dbReference>
<proteinExistence type="predicted"/>